<dbReference type="RefSeq" id="WP_015249854.1">
    <property type="nucleotide sequence ID" value="NC_019892.1"/>
</dbReference>
<sequence length="1194" mass="122072">MPPLLCSAQRLDQARLYRTRKPARKRQTILSLERCEDRTLLATVFGVTSAVNLIQFDSNAPAMIVSSNPITNLGAGETIRGIDFRPANGQLYALTTDAGSVGRLYTIDSTTAAATLRSTISVPVTGSSFGVNFNPVPDRLRVVSDTNLNLRIDVTTGVAIVDGTLTYATGDPNFGQDPNVVGSAYTNSFNGATATTLYQIDTNLGILAIQNPPNNGTLITVGSLGLNVTSAGGFDILSTGDKAAPQNQAIAALQVGGSNGLYSVNLTNGTASLLGMIGDGTTQLVGMSLALDTNNLVSAANALSVDASNNLVRFNTQTPGTIVSSTPITGLQPGESILGLDFRPATGQLFALGSTSRLYTINPLNAVATPVGSGPFTPALSGTAFGFDFNPTVDRIRVVSNTGQDLRLNPNDGTVAAVDGTLAYAPGDPNAGQTPNITGSAYLNNIVGATSTTLYGIDTTLGILVIQNPPNNGTLLTVGPLGVAASAVGGFDIRTVGGQNYAYATLVVGGSTNLYQINLTTGAARLIAPVGSMVRGLAIAPEGFSAVLVGSTVTFTGTSANVTLVIDQSGGLLRHNQFDLGAPGYNSPFDFDPTTPGDQTLSATDATVQVIVNSGAGNNRVTLGSASGPLGGLVASFLITGQAGSNILTLDDSAGTVGRLITISDAQVTGFGGNVFFSGLSALRVLAGSGNDTFNVIETPSYGVFAPTLDGGGGFNTLNADARGAATRSTLSNIIFNRSQVDTGTVSFTNIQRVNVVNSAGMPLVPVPPPQTINAVAGTQVVNVIVAQFRDTDSGAVAANYQAIIDWGDATSSPGVVIQDTSDPTLFHVLGSHTYSIPGTYTVNSTIVDLGGTSTISGGDVTVTTTYLAEPPANITATAIVTAVPITPFIVTGRLDPASDSGVSNQDGITNVTTPNFIGTSAPGSVVRVFVGIDPATRVLIASTVADSNGAWRATVVNPLADSAYANLTVEATAVDGVSQATSPLALVIIDTVGPRITSMTFDRLRGSITVTFQDDRSGLNQSRLVDRASYVFTGASVLGSRRNGPFLITSATTNPQGSPTDSQTIELVINNGRLIRGGQFFFTVQSGGIEDLAGNALDGEFFGQFPSGNSQAGGNFVASLVSYHRVVVAPAPVGTGSLNIPGAIGNRAAANRQAVAAARRNVAASHPIGPKLLARLANRPKILAAMKAQASKG</sequence>
<dbReference type="InterPro" id="IPR013783">
    <property type="entry name" value="Ig-like_fold"/>
</dbReference>
<name>L0DQ09_SINAD</name>
<dbReference type="InterPro" id="IPR025507">
    <property type="entry name" value="DUF4394"/>
</dbReference>
<feature type="domain" description="Bacterial Ig-like" evidence="2">
    <location>
        <begin position="892"/>
        <end position="992"/>
    </location>
</feature>
<dbReference type="Pfam" id="PF19077">
    <property type="entry name" value="Big_13"/>
    <property type="match status" value="1"/>
</dbReference>
<dbReference type="STRING" id="886293.Sinac_6706"/>
<feature type="domain" description="DUF4394" evidence="1">
    <location>
        <begin position="52"/>
        <end position="284"/>
    </location>
</feature>
<evidence type="ECO:0008006" key="5">
    <source>
        <dbReference type="Google" id="ProtNLM"/>
    </source>
</evidence>
<dbReference type="InterPro" id="IPR044016">
    <property type="entry name" value="Big_13"/>
</dbReference>
<dbReference type="AlphaFoldDB" id="L0DQ09"/>
<organism evidence="3 4">
    <name type="scientific">Singulisphaera acidiphila (strain ATCC BAA-1392 / DSM 18658 / VKM B-2454 / MOB10)</name>
    <dbReference type="NCBI Taxonomy" id="886293"/>
    <lineage>
        <taxon>Bacteria</taxon>
        <taxon>Pseudomonadati</taxon>
        <taxon>Planctomycetota</taxon>
        <taxon>Planctomycetia</taxon>
        <taxon>Isosphaerales</taxon>
        <taxon>Isosphaeraceae</taxon>
        <taxon>Singulisphaera</taxon>
    </lineage>
</organism>
<gene>
    <name evidence="3" type="ordered locus">Sinac_6706</name>
</gene>
<evidence type="ECO:0000313" key="3">
    <source>
        <dbReference type="EMBL" id="AGA30776.1"/>
    </source>
</evidence>
<proteinExistence type="predicted"/>
<dbReference type="HOGENOM" id="CLU_007869_0_0_0"/>
<dbReference type="EMBL" id="CP003364">
    <property type="protein sequence ID" value="AGA30776.1"/>
    <property type="molecule type" value="Genomic_DNA"/>
</dbReference>
<dbReference type="eggNOG" id="COG3291">
    <property type="taxonomic scope" value="Bacteria"/>
</dbReference>
<feature type="domain" description="DUF4394" evidence="1">
    <location>
        <begin position="310"/>
        <end position="538"/>
    </location>
</feature>
<dbReference type="SUPFAM" id="SSF75011">
    <property type="entry name" value="3-carboxy-cis,cis-mucoante lactonizing enzyme"/>
    <property type="match status" value="1"/>
</dbReference>
<evidence type="ECO:0000313" key="4">
    <source>
        <dbReference type="Proteomes" id="UP000010798"/>
    </source>
</evidence>
<accession>L0DQ09</accession>
<evidence type="ECO:0000259" key="1">
    <source>
        <dbReference type="Pfam" id="PF14339"/>
    </source>
</evidence>
<reference evidence="3 4" key="1">
    <citation type="submission" date="2012-02" db="EMBL/GenBank/DDBJ databases">
        <title>Complete sequence of chromosome of Singulisphaera acidiphila DSM 18658.</title>
        <authorList>
            <consortium name="US DOE Joint Genome Institute (JGI-PGF)"/>
            <person name="Lucas S."/>
            <person name="Copeland A."/>
            <person name="Lapidus A."/>
            <person name="Glavina del Rio T."/>
            <person name="Dalin E."/>
            <person name="Tice H."/>
            <person name="Bruce D."/>
            <person name="Goodwin L."/>
            <person name="Pitluck S."/>
            <person name="Peters L."/>
            <person name="Ovchinnikova G."/>
            <person name="Chertkov O."/>
            <person name="Kyrpides N."/>
            <person name="Mavromatis K."/>
            <person name="Ivanova N."/>
            <person name="Brettin T."/>
            <person name="Detter J.C."/>
            <person name="Han C."/>
            <person name="Larimer F."/>
            <person name="Land M."/>
            <person name="Hauser L."/>
            <person name="Markowitz V."/>
            <person name="Cheng J.-F."/>
            <person name="Hugenholtz P."/>
            <person name="Woyke T."/>
            <person name="Wu D."/>
            <person name="Tindall B."/>
            <person name="Pomrenke H."/>
            <person name="Brambilla E."/>
            <person name="Klenk H.-P."/>
            <person name="Eisen J.A."/>
        </authorList>
    </citation>
    <scope>NUCLEOTIDE SEQUENCE [LARGE SCALE GENOMIC DNA]</scope>
    <source>
        <strain evidence="4">ATCC BAA-1392 / DSM 18658 / VKM B-2454 / MOB10</strain>
    </source>
</reference>
<dbReference type="KEGG" id="saci:Sinac_6706"/>
<dbReference type="Pfam" id="PF14339">
    <property type="entry name" value="DUF4394"/>
    <property type="match status" value="2"/>
</dbReference>
<dbReference type="OrthoDB" id="531718at2"/>
<dbReference type="Gene3D" id="2.60.40.10">
    <property type="entry name" value="Immunoglobulins"/>
    <property type="match status" value="2"/>
</dbReference>
<dbReference type="Proteomes" id="UP000010798">
    <property type="component" value="Chromosome"/>
</dbReference>
<evidence type="ECO:0000259" key="2">
    <source>
        <dbReference type="Pfam" id="PF19077"/>
    </source>
</evidence>
<protein>
    <recommendedName>
        <fullName evidence="5">DUF4394 domain-containing protein</fullName>
    </recommendedName>
</protein>
<keyword evidence="4" id="KW-1185">Reference proteome</keyword>